<dbReference type="RefSeq" id="XP_001328255.1">
    <property type="nucleotide sequence ID" value="XM_001328220.1"/>
</dbReference>
<dbReference type="AlphaFoldDB" id="A2DU39"/>
<dbReference type="EMBL" id="DS113247">
    <property type="protein sequence ID" value="EAY16032.1"/>
    <property type="molecule type" value="Genomic_DNA"/>
</dbReference>
<proteinExistence type="predicted"/>
<evidence type="ECO:0000313" key="1">
    <source>
        <dbReference type="EMBL" id="EAY16032.1"/>
    </source>
</evidence>
<sequence length="158" mass="18645">MVCDGMHYCITDFRSFDIVYDTPVLSIVKAPDSPIYIRRDKTLRYTLQVEDINKNTSLIFYHSINNSKSYNILNKTDIQVNPFQFEYDIPVPTNITEGVYEISIVARDQNKQISNLVKNIIKFSKSTENRFVDAIKKYHMNRRYIVPFFPRILFKTSK</sequence>
<gene>
    <name evidence="1" type="ORF">TVAG_277980</name>
</gene>
<dbReference type="Proteomes" id="UP000001542">
    <property type="component" value="Unassembled WGS sequence"/>
</dbReference>
<name>A2DU39_TRIV3</name>
<accession>A2DU39</accession>
<reference evidence="1" key="2">
    <citation type="journal article" date="2007" name="Science">
        <title>Draft genome sequence of the sexually transmitted pathogen Trichomonas vaginalis.</title>
        <authorList>
            <person name="Carlton J.M."/>
            <person name="Hirt R.P."/>
            <person name="Silva J.C."/>
            <person name="Delcher A.L."/>
            <person name="Schatz M."/>
            <person name="Zhao Q."/>
            <person name="Wortman J.R."/>
            <person name="Bidwell S.L."/>
            <person name="Alsmark U.C.M."/>
            <person name="Besteiro S."/>
            <person name="Sicheritz-Ponten T."/>
            <person name="Noel C.J."/>
            <person name="Dacks J.B."/>
            <person name="Foster P.G."/>
            <person name="Simillion C."/>
            <person name="Van de Peer Y."/>
            <person name="Miranda-Saavedra D."/>
            <person name="Barton G.J."/>
            <person name="Westrop G.D."/>
            <person name="Mueller S."/>
            <person name="Dessi D."/>
            <person name="Fiori P.L."/>
            <person name="Ren Q."/>
            <person name="Paulsen I."/>
            <person name="Zhang H."/>
            <person name="Bastida-Corcuera F.D."/>
            <person name="Simoes-Barbosa A."/>
            <person name="Brown M.T."/>
            <person name="Hayes R.D."/>
            <person name="Mukherjee M."/>
            <person name="Okumura C.Y."/>
            <person name="Schneider R."/>
            <person name="Smith A.J."/>
            <person name="Vanacova S."/>
            <person name="Villalvazo M."/>
            <person name="Haas B.J."/>
            <person name="Pertea M."/>
            <person name="Feldblyum T.V."/>
            <person name="Utterback T.R."/>
            <person name="Shu C.L."/>
            <person name="Osoegawa K."/>
            <person name="de Jong P.J."/>
            <person name="Hrdy I."/>
            <person name="Horvathova L."/>
            <person name="Zubacova Z."/>
            <person name="Dolezal P."/>
            <person name="Malik S.B."/>
            <person name="Logsdon J.M. Jr."/>
            <person name="Henze K."/>
            <person name="Gupta A."/>
            <person name="Wang C.C."/>
            <person name="Dunne R.L."/>
            <person name="Upcroft J.A."/>
            <person name="Upcroft P."/>
            <person name="White O."/>
            <person name="Salzberg S.L."/>
            <person name="Tang P."/>
            <person name="Chiu C.-H."/>
            <person name="Lee Y.-S."/>
            <person name="Embley T.M."/>
            <person name="Coombs G.H."/>
            <person name="Mottram J.C."/>
            <person name="Tachezy J."/>
            <person name="Fraser-Liggett C.M."/>
            <person name="Johnson P.J."/>
        </authorList>
    </citation>
    <scope>NUCLEOTIDE SEQUENCE [LARGE SCALE GENOMIC DNA]</scope>
    <source>
        <strain evidence="1">G3</strain>
    </source>
</reference>
<dbReference type="VEuPathDB" id="TrichDB:TVAG_277980"/>
<reference evidence="1" key="1">
    <citation type="submission" date="2006-10" db="EMBL/GenBank/DDBJ databases">
        <authorList>
            <person name="Amadeo P."/>
            <person name="Zhao Q."/>
            <person name="Wortman J."/>
            <person name="Fraser-Liggett C."/>
            <person name="Carlton J."/>
        </authorList>
    </citation>
    <scope>NUCLEOTIDE SEQUENCE</scope>
    <source>
        <strain evidence="1">G3</strain>
    </source>
</reference>
<dbReference type="InParanoid" id="A2DU39"/>
<keyword evidence="2" id="KW-1185">Reference proteome</keyword>
<protein>
    <submittedName>
        <fullName evidence="1">Uncharacterized protein</fullName>
    </submittedName>
</protein>
<dbReference type="VEuPathDB" id="TrichDB:TVAGG3_0438900"/>
<dbReference type="KEGG" id="tva:4774039"/>
<organism evidence="1 2">
    <name type="scientific">Trichomonas vaginalis (strain ATCC PRA-98 / G3)</name>
    <dbReference type="NCBI Taxonomy" id="412133"/>
    <lineage>
        <taxon>Eukaryota</taxon>
        <taxon>Metamonada</taxon>
        <taxon>Parabasalia</taxon>
        <taxon>Trichomonadida</taxon>
        <taxon>Trichomonadidae</taxon>
        <taxon>Trichomonas</taxon>
    </lineage>
</organism>
<evidence type="ECO:0000313" key="2">
    <source>
        <dbReference type="Proteomes" id="UP000001542"/>
    </source>
</evidence>